<comment type="caution">
    <text evidence="1">The sequence shown here is derived from an EMBL/GenBank/DDBJ whole genome shotgun (WGS) entry which is preliminary data.</text>
</comment>
<evidence type="ECO:0000313" key="1">
    <source>
        <dbReference type="EMBL" id="GAI00610.1"/>
    </source>
</evidence>
<reference evidence="1" key="1">
    <citation type="journal article" date="2014" name="Front. Microbiol.">
        <title>High frequency of phylogenetically diverse reductive dehalogenase-homologous genes in deep subseafloor sedimentary metagenomes.</title>
        <authorList>
            <person name="Kawai M."/>
            <person name="Futagami T."/>
            <person name="Toyoda A."/>
            <person name="Takaki Y."/>
            <person name="Nishi S."/>
            <person name="Hori S."/>
            <person name="Arai W."/>
            <person name="Tsubouchi T."/>
            <person name="Morono Y."/>
            <person name="Uchiyama I."/>
            <person name="Ito T."/>
            <person name="Fujiyama A."/>
            <person name="Inagaki F."/>
            <person name="Takami H."/>
        </authorList>
    </citation>
    <scope>NUCLEOTIDE SEQUENCE</scope>
    <source>
        <strain evidence="1">Expedition CK06-06</strain>
    </source>
</reference>
<name>X1LDV7_9ZZZZ</name>
<accession>X1LDV7</accession>
<organism evidence="1">
    <name type="scientific">marine sediment metagenome</name>
    <dbReference type="NCBI Taxonomy" id="412755"/>
    <lineage>
        <taxon>unclassified sequences</taxon>
        <taxon>metagenomes</taxon>
        <taxon>ecological metagenomes</taxon>
    </lineage>
</organism>
<dbReference type="AlphaFoldDB" id="X1LDV7"/>
<proteinExistence type="predicted"/>
<sequence>MKNAISSKRKFMKFENVIDKGSISRGNFILFIRWLFPTMLSIPTFSELAKKFHGINPLSRKIEKSSIGDFKTIENTKV</sequence>
<gene>
    <name evidence="1" type="ORF">S06H3_05053</name>
</gene>
<dbReference type="EMBL" id="BARV01001834">
    <property type="protein sequence ID" value="GAI00610.1"/>
    <property type="molecule type" value="Genomic_DNA"/>
</dbReference>
<protein>
    <submittedName>
        <fullName evidence="1">Uncharacterized protein</fullName>
    </submittedName>
</protein>